<dbReference type="AlphaFoldDB" id="E9FW44"/>
<dbReference type="InParanoid" id="E9FW44"/>
<keyword evidence="3" id="KW-1185">Reference proteome</keyword>
<evidence type="ECO:0000313" key="3">
    <source>
        <dbReference type="Proteomes" id="UP000000305"/>
    </source>
</evidence>
<dbReference type="EMBL" id="GL732525">
    <property type="protein sequence ID" value="EFX88987.1"/>
    <property type="molecule type" value="Genomic_DNA"/>
</dbReference>
<sequence length="79" mass="9371">MRNSQRELDGVVHWRVNRLQRRRRMQKLQAQLPFSQHFPSDSSPALPESPTLNWLPTQAKPPPKDPFYDFYYTQVSQSS</sequence>
<proteinExistence type="predicted"/>
<dbReference type="Proteomes" id="UP000000305">
    <property type="component" value="Unassembled WGS sequence"/>
</dbReference>
<evidence type="ECO:0000256" key="1">
    <source>
        <dbReference type="SAM" id="MobiDB-lite"/>
    </source>
</evidence>
<reference evidence="2 3" key="1">
    <citation type="journal article" date="2011" name="Science">
        <title>The ecoresponsive genome of Daphnia pulex.</title>
        <authorList>
            <person name="Colbourne J.K."/>
            <person name="Pfrender M.E."/>
            <person name="Gilbert D."/>
            <person name="Thomas W.K."/>
            <person name="Tucker A."/>
            <person name="Oakley T.H."/>
            <person name="Tokishita S."/>
            <person name="Aerts A."/>
            <person name="Arnold G.J."/>
            <person name="Basu M.K."/>
            <person name="Bauer D.J."/>
            <person name="Caceres C.E."/>
            <person name="Carmel L."/>
            <person name="Casola C."/>
            <person name="Choi J.H."/>
            <person name="Detter J.C."/>
            <person name="Dong Q."/>
            <person name="Dusheyko S."/>
            <person name="Eads B.D."/>
            <person name="Frohlich T."/>
            <person name="Geiler-Samerotte K.A."/>
            <person name="Gerlach D."/>
            <person name="Hatcher P."/>
            <person name="Jogdeo S."/>
            <person name="Krijgsveld J."/>
            <person name="Kriventseva E.V."/>
            <person name="Kultz D."/>
            <person name="Laforsch C."/>
            <person name="Lindquist E."/>
            <person name="Lopez J."/>
            <person name="Manak J.R."/>
            <person name="Muller J."/>
            <person name="Pangilinan J."/>
            <person name="Patwardhan R.P."/>
            <person name="Pitluck S."/>
            <person name="Pritham E.J."/>
            <person name="Rechtsteiner A."/>
            <person name="Rho M."/>
            <person name="Rogozin I.B."/>
            <person name="Sakarya O."/>
            <person name="Salamov A."/>
            <person name="Schaack S."/>
            <person name="Shapiro H."/>
            <person name="Shiga Y."/>
            <person name="Skalitzky C."/>
            <person name="Smith Z."/>
            <person name="Souvorov A."/>
            <person name="Sung W."/>
            <person name="Tang Z."/>
            <person name="Tsuchiya D."/>
            <person name="Tu H."/>
            <person name="Vos H."/>
            <person name="Wang M."/>
            <person name="Wolf Y.I."/>
            <person name="Yamagata H."/>
            <person name="Yamada T."/>
            <person name="Ye Y."/>
            <person name="Shaw J.R."/>
            <person name="Andrews J."/>
            <person name="Crease T.J."/>
            <person name="Tang H."/>
            <person name="Lucas S.M."/>
            <person name="Robertson H.M."/>
            <person name="Bork P."/>
            <person name="Koonin E.V."/>
            <person name="Zdobnov E.M."/>
            <person name="Grigoriev I.V."/>
            <person name="Lynch M."/>
            <person name="Boore J.L."/>
        </authorList>
    </citation>
    <scope>NUCLEOTIDE SEQUENCE [LARGE SCALE GENOMIC DNA]</scope>
</reference>
<dbReference type="KEGG" id="dpx:DAPPUDRAFT_233923"/>
<protein>
    <submittedName>
        <fullName evidence="2">Uncharacterized protein</fullName>
    </submittedName>
</protein>
<feature type="region of interest" description="Disordered" evidence="1">
    <location>
        <begin position="35"/>
        <end position="68"/>
    </location>
</feature>
<name>E9FW44_DAPPU</name>
<dbReference type="HOGENOM" id="CLU_2608445_0_0_1"/>
<gene>
    <name evidence="2" type="ORF">DAPPUDRAFT_233923</name>
</gene>
<organism evidence="2 3">
    <name type="scientific">Daphnia pulex</name>
    <name type="common">Water flea</name>
    <dbReference type="NCBI Taxonomy" id="6669"/>
    <lineage>
        <taxon>Eukaryota</taxon>
        <taxon>Metazoa</taxon>
        <taxon>Ecdysozoa</taxon>
        <taxon>Arthropoda</taxon>
        <taxon>Crustacea</taxon>
        <taxon>Branchiopoda</taxon>
        <taxon>Diplostraca</taxon>
        <taxon>Cladocera</taxon>
        <taxon>Anomopoda</taxon>
        <taxon>Daphniidae</taxon>
        <taxon>Daphnia</taxon>
    </lineage>
</organism>
<accession>E9FW44</accession>
<evidence type="ECO:0000313" key="2">
    <source>
        <dbReference type="EMBL" id="EFX88987.1"/>
    </source>
</evidence>